<reference evidence="1 2" key="1">
    <citation type="submission" date="2018-06" db="EMBL/GenBank/DDBJ databases">
        <title>Genomic Encyclopedia of Type Strains, Phase IV (KMG-IV): sequencing the most valuable type-strain genomes for metagenomic binning, comparative biology and taxonomic classification.</title>
        <authorList>
            <person name="Goeker M."/>
        </authorList>
    </citation>
    <scope>NUCLEOTIDE SEQUENCE [LARGE SCALE GENOMIC DNA]</scope>
    <source>
        <strain evidence="1 2">DSM 44599</strain>
    </source>
</reference>
<gene>
    <name evidence="1" type="ORF">DFR74_1097</name>
</gene>
<evidence type="ECO:0000313" key="1">
    <source>
        <dbReference type="EMBL" id="RBO88241.1"/>
    </source>
</evidence>
<dbReference type="EMBL" id="QNRE01000009">
    <property type="protein sequence ID" value="RBO88241.1"/>
    <property type="molecule type" value="Genomic_DNA"/>
</dbReference>
<comment type="caution">
    <text evidence="1">The sequence shown here is derived from an EMBL/GenBank/DDBJ whole genome shotgun (WGS) entry which is preliminary data.</text>
</comment>
<proteinExistence type="predicted"/>
<dbReference type="PANTHER" id="PTHR43422">
    <property type="entry name" value="THIAMINE THIAZOLE SYNTHASE"/>
    <property type="match status" value="1"/>
</dbReference>
<dbReference type="STRING" id="1210090.GCA_001613185_06221"/>
<dbReference type="AlphaFoldDB" id="A0A366DDW6"/>
<dbReference type="Gene3D" id="3.50.50.60">
    <property type="entry name" value="FAD/NAD(P)-binding domain"/>
    <property type="match status" value="1"/>
</dbReference>
<dbReference type="Proteomes" id="UP000252586">
    <property type="component" value="Unassembled WGS sequence"/>
</dbReference>
<dbReference type="InterPro" id="IPR036188">
    <property type="entry name" value="FAD/NAD-bd_sf"/>
</dbReference>
<dbReference type="PANTHER" id="PTHR43422:SF3">
    <property type="entry name" value="THIAMINE THIAZOLE SYNTHASE"/>
    <property type="match status" value="1"/>
</dbReference>
<evidence type="ECO:0000313" key="2">
    <source>
        <dbReference type="Proteomes" id="UP000252586"/>
    </source>
</evidence>
<accession>A0A366DDW6</accession>
<sequence>MTSRVRSRAVVLGGGLAGLFATRVLADRYERVTLVDRDHLTGPNLLRRGLPQGHHLHGLLSRGQQIAEEHFPGVTDQMVADGAAIGDASADVRWIINGKRLVQVDSGLVCLTASRPFFESHIRDRVLALPNVDLLEQTDISRLEVVDDGKRIAGVWVFPEASHETLLPADLVVDASGRGSRAAVWLEDLGYERVEEEKHKIGMGYATRYYTIPDEAFGGDISINTVASAGVPRGCICQKIDGGRSIVTAYGILGDHPPTDPEGYLAFIKTLAAPDIYETLQHAEPINDPVAYKFPTNLRRHYQRMTDFPAGFLVIGDAVASFNPSYAQGMTVAAMGSTVLREHVNRDEEIDPLAYFADLAADAIDGCWQMAIGADLSYPEVQGERTPEILEAHAFIAQVQDAASRDGDVSRAYQRVIGLADHPSVLHEPQLEAKILGEVPA</sequence>
<keyword evidence="2" id="KW-1185">Reference proteome</keyword>
<dbReference type="OrthoDB" id="9790035at2"/>
<name>A0A366DDW6_9NOCA</name>
<protein>
    <submittedName>
        <fullName evidence="1">2-polyprenyl-6-methoxyphenol hydroxylase-like FAD-dependent oxidoreductase</fullName>
    </submittedName>
</protein>
<dbReference type="Pfam" id="PF12831">
    <property type="entry name" value="FAD_oxidored"/>
    <property type="match status" value="1"/>
</dbReference>
<dbReference type="RefSeq" id="WP_067513811.1">
    <property type="nucleotide sequence ID" value="NZ_CP107943.1"/>
</dbReference>
<dbReference type="SUPFAM" id="SSF51905">
    <property type="entry name" value="FAD/NAD(P)-binding domain"/>
    <property type="match status" value="1"/>
</dbReference>
<organism evidence="1 2">
    <name type="scientific">Nocardia puris</name>
    <dbReference type="NCBI Taxonomy" id="208602"/>
    <lineage>
        <taxon>Bacteria</taxon>
        <taxon>Bacillati</taxon>
        <taxon>Actinomycetota</taxon>
        <taxon>Actinomycetes</taxon>
        <taxon>Mycobacteriales</taxon>
        <taxon>Nocardiaceae</taxon>
        <taxon>Nocardia</taxon>
    </lineage>
</organism>